<protein>
    <recommendedName>
        <fullName evidence="4">SCP domain-containing protein</fullName>
    </recommendedName>
</protein>
<name>A0A016SEZ3_9BILA</name>
<dbReference type="Pfam" id="PF17641">
    <property type="entry name" value="ASPRs"/>
    <property type="match status" value="1"/>
</dbReference>
<gene>
    <name evidence="2" type="primary">Acey_s0233.g3068</name>
    <name evidence="2" type="synonym">ASPR-s0233.g3068</name>
    <name evidence="2" type="ORF">Y032_0233g3068</name>
</gene>
<reference evidence="3" key="1">
    <citation type="journal article" date="2015" name="Nat. Genet.">
        <title>The genome and transcriptome of the zoonotic hookworm Ancylostoma ceylanicum identify infection-specific gene families.</title>
        <authorList>
            <person name="Schwarz E.M."/>
            <person name="Hu Y."/>
            <person name="Antoshechkin I."/>
            <person name="Miller M.M."/>
            <person name="Sternberg P.W."/>
            <person name="Aroian R.V."/>
        </authorList>
    </citation>
    <scope>NUCLEOTIDE SEQUENCE</scope>
    <source>
        <strain evidence="3">HY135</strain>
    </source>
</reference>
<evidence type="ECO:0000313" key="3">
    <source>
        <dbReference type="Proteomes" id="UP000024635"/>
    </source>
</evidence>
<dbReference type="AlphaFoldDB" id="A0A016SEZ3"/>
<dbReference type="EMBL" id="JARK01001569">
    <property type="protein sequence ID" value="EYB89273.1"/>
    <property type="molecule type" value="Genomic_DNA"/>
</dbReference>
<keyword evidence="1" id="KW-0732">Signal</keyword>
<feature type="chain" id="PRO_5001486670" description="SCP domain-containing protein" evidence="1">
    <location>
        <begin position="22"/>
        <end position="151"/>
    </location>
</feature>
<proteinExistence type="predicted"/>
<comment type="caution">
    <text evidence="2">The sequence shown here is derived from an EMBL/GenBank/DDBJ whole genome shotgun (WGS) entry which is preliminary data.</text>
</comment>
<keyword evidence="3" id="KW-1185">Reference proteome</keyword>
<sequence>MISPFLLALQVFFAFPTQGLATKKGTGCGCFGYFYPCRNETLRKHLADGILSAWTSDENKPKYRCDLQSESQEVLLNSQYYWTRNDSWAKLEHRRKGNFRYQTDQMLTDFLNESVEVWKDGSKFDAVKGRTYFGCQLTANVKEKIVVCLFE</sequence>
<organism evidence="2 3">
    <name type="scientific">Ancylostoma ceylanicum</name>
    <dbReference type="NCBI Taxonomy" id="53326"/>
    <lineage>
        <taxon>Eukaryota</taxon>
        <taxon>Metazoa</taxon>
        <taxon>Ecdysozoa</taxon>
        <taxon>Nematoda</taxon>
        <taxon>Chromadorea</taxon>
        <taxon>Rhabditida</taxon>
        <taxon>Rhabditina</taxon>
        <taxon>Rhabditomorpha</taxon>
        <taxon>Strongyloidea</taxon>
        <taxon>Ancylostomatidae</taxon>
        <taxon>Ancylostomatinae</taxon>
        <taxon>Ancylostoma</taxon>
    </lineage>
</organism>
<feature type="signal peptide" evidence="1">
    <location>
        <begin position="1"/>
        <end position="21"/>
    </location>
</feature>
<evidence type="ECO:0000313" key="2">
    <source>
        <dbReference type="EMBL" id="EYB89273.1"/>
    </source>
</evidence>
<dbReference type="Proteomes" id="UP000024635">
    <property type="component" value="Unassembled WGS sequence"/>
</dbReference>
<accession>A0A016SEZ3</accession>
<evidence type="ECO:0008006" key="4">
    <source>
        <dbReference type="Google" id="ProtNLM"/>
    </source>
</evidence>
<dbReference type="InterPro" id="IPR035109">
    <property type="entry name" value="ASPR"/>
</dbReference>
<evidence type="ECO:0000256" key="1">
    <source>
        <dbReference type="SAM" id="SignalP"/>
    </source>
</evidence>